<dbReference type="Gene3D" id="1.10.579.10">
    <property type="entry name" value="DNA Cyclobutane Dipyrimidine Photolyase, subunit A, domain 3"/>
    <property type="match status" value="1"/>
</dbReference>
<dbReference type="InterPro" id="IPR014729">
    <property type="entry name" value="Rossmann-like_a/b/a_fold"/>
</dbReference>
<proteinExistence type="predicted"/>
<dbReference type="InterPro" id="IPR052219">
    <property type="entry name" value="Photolyase_Class-2"/>
</dbReference>
<evidence type="ECO:0000259" key="5">
    <source>
        <dbReference type="PROSITE" id="PS51645"/>
    </source>
</evidence>
<dbReference type="PANTHER" id="PTHR10211:SF0">
    <property type="entry name" value="DEOXYRIBODIPYRIMIDINE PHOTO-LYASE"/>
    <property type="match status" value="1"/>
</dbReference>
<evidence type="ECO:0000313" key="6">
    <source>
        <dbReference type="EMBL" id="KAK9817818.1"/>
    </source>
</evidence>
<dbReference type="Proteomes" id="UP001489004">
    <property type="component" value="Unassembled WGS sequence"/>
</dbReference>
<dbReference type="Gene3D" id="1.25.40.80">
    <property type="match status" value="1"/>
</dbReference>
<feature type="region of interest" description="Disordered" evidence="4">
    <location>
        <begin position="380"/>
        <end position="399"/>
    </location>
</feature>
<dbReference type="Pfam" id="PF05181">
    <property type="entry name" value="XPA_C"/>
    <property type="match status" value="1"/>
</dbReference>
<dbReference type="PANTHER" id="PTHR10211">
    <property type="entry name" value="DEOXYRIBODIPYRIMIDINE PHOTOLYASE"/>
    <property type="match status" value="1"/>
</dbReference>
<evidence type="ECO:0000256" key="4">
    <source>
        <dbReference type="SAM" id="MobiDB-lite"/>
    </source>
</evidence>
<evidence type="ECO:0000256" key="1">
    <source>
        <dbReference type="ARBA" id="ARBA00004123"/>
    </source>
</evidence>
<dbReference type="Gene3D" id="3.90.530.10">
    <property type="entry name" value="XPA C-terminal domain"/>
    <property type="match status" value="1"/>
</dbReference>
<dbReference type="InterPro" id="IPR006050">
    <property type="entry name" value="DNA_photolyase_N"/>
</dbReference>
<dbReference type="GO" id="GO:0003904">
    <property type="term" value="F:deoxyribodipyrimidine photo-lyase activity"/>
    <property type="evidence" value="ECO:0007669"/>
    <property type="project" value="TreeGrafter"/>
</dbReference>
<evidence type="ECO:0000256" key="2">
    <source>
        <dbReference type="ARBA" id="ARBA00022833"/>
    </source>
</evidence>
<dbReference type="InterPro" id="IPR022656">
    <property type="entry name" value="XPA_C"/>
</dbReference>
<dbReference type="CDD" id="cd21075">
    <property type="entry name" value="DBD_XPA-like"/>
    <property type="match status" value="1"/>
</dbReference>
<dbReference type="Pfam" id="PF00875">
    <property type="entry name" value="DNA_photolyase"/>
    <property type="match status" value="1"/>
</dbReference>
<evidence type="ECO:0000256" key="3">
    <source>
        <dbReference type="ARBA" id="ARBA00023242"/>
    </source>
</evidence>
<feature type="region of interest" description="Disordered" evidence="4">
    <location>
        <begin position="673"/>
        <end position="708"/>
    </location>
</feature>
<dbReference type="PROSITE" id="PS51645">
    <property type="entry name" value="PHR_CRY_ALPHA_BETA"/>
    <property type="match status" value="1"/>
</dbReference>
<dbReference type="InterPro" id="IPR037129">
    <property type="entry name" value="XPA_sf"/>
</dbReference>
<dbReference type="SUPFAM" id="SSF46955">
    <property type="entry name" value="Putative DNA-binding domain"/>
    <property type="match status" value="1"/>
</dbReference>
<reference evidence="6 7" key="1">
    <citation type="journal article" date="2024" name="Nat. Commun.">
        <title>Phylogenomics reveals the evolutionary origins of lichenization in chlorophyte algae.</title>
        <authorList>
            <person name="Puginier C."/>
            <person name="Libourel C."/>
            <person name="Otte J."/>
            <person name="Skaloud P."/>
            <person name="Haon M."/>
            <person name="Grisel S."/>
            <person name="Petersen M."/>
            <person name="Berrin J.G."/>
            <person name="Delaux P.M."/>
            <person name="Dal Grande F."/>
            <person name="Keller J."/>
        </authorList>
    </citation>
    <scope>NUCLEOTIDE SEQUENCE [LARGE SCALE GENOMIC DNA]</scope>
    <source>
        <strain evidence="6 7">SAG 2043</strain>
    </source>
</reference>
<accession>A0AAW1Q677</accession>
<gene>
    <name evidence="6" type="ORF">WJX72_002689</name>
</gene>
<comment type="caution">
    <text evidence="6">The sequence shown here is derived from an EMBL/GenBank/DDBJ whole genome shotgun (WGS) entry which is preliminary data.</text>
</comment>
<dbReference type="InterPro" id="IPR009061">
    <property type="entry name" value="DNA-bd_dom_put_sf"/>
</dbReference>
<feature type="domain" description="Photolyase/cryptochrome alpha/beta" evidence="5">
    <location>
        <begin position="188"/>
        <end position="339"/>
    </location>
</feature>
<keyword evidence="7" id="KW-1185">Reference proteome</keyword>
<dbReference type="GO" id="GO:0000719">
    <property type="term" value="P:photoreactive repair"/>
    <property type="evidence" value="ECO:0007669"/>
    <property type="project" value="TreeGrafter"/>
</dbReference>
<dbReference type="SUPFAM" id="SSF52425">
    <property type="entry name" value="Cryptochrome/photolyase, N-terminal domain"/>
    <property type="match status" value="1"/>
</dbReference>
<comment type="subcellular location">
    <subcellularLocation>
        <location evidence="1">Nucleus</location>
    </subcellularLocation>
</comment>
<dbReference type="InterPro" id="IPR036134">
    <property type="entry name" value="Crypto/Photolyase_FAD-like_sf"/>
</dbReference>
<name>A0AAW1Q677_9CHLO</name>
<keyword evidence="2" id="KW-0862">Zinc</keyword>
<evidence type="ECO:0000313" key="7">
    <source>
        <dbReference type="Proteomes" id="UP001489004"/>
    </source>
</evidence>
<feature type="compositionally biased region" description="Low complexity" evidence="4">
    <location>
        <begin position="386"/>
        <end position="395"/>
    </location>
</feature>
<dbReference type="EMBL" id="JALJOR010000004">
    <property type="protein sequence ID" value="KAK9817818.1"/>
    <property type="molecule type" value="Genomic_DNA"/>
</dbReference>
<dbReference type="AlphaFoldDB" id="A0AAW1Q677"/>
<protein>
    <recommendedName>
        <fullName evidence="5">Photolyase/cryptochrome alpha/beta domain-containing protein</fullName>
    </recommendedName>
</protein>
<keyword evidence="3" id="KW-0539">Nucleus</keyword>
<dbReference type="GO" id="GO:0005634">
    <property type="term" value="C:nucleus"/>
    <property type="evidence" value="ECO:0007669"/>
    <property type="project" value="UniProtKB-SubCell"/>
</dbReference>
<dbReference type="Gene3D" id="3.40.50.620">
    <property type="entry name" value="HUPs"/>
    <property type="match status" value="1"/>
</dbReference>
<dbReference type="InterPro" id="IPR036155">
    <property type="entry name" value="Crypto/Photolyase_N_sf"/>
</dbReference>
<dbReference type="SUPFAM" id="SSF48173">
    <property type="entry name" value="Cryptochrome/photolyase FAD-binding domain"/>
    <property type="match status" value="1"/>
</dbReference>
<organism evidence="6 7">
    <name type="scientific">[Myrmecia] bisecta</name>
    <dbReference type="NCBI Taxonomy" id="41462"/>
    <lineage>
        <taxon>Eukaryota</taxon>
        <taxon>Viridiplantae</taxon>
        <taxon>Chlorophyta</taxon>
        <taxon>core chlorophytes</taxon>
        <taxon>Trebouxiophyceae</taxon>
        <taxon>Trebouxiales</taxon>
        <taxon>Trebouxiaceae</taxon>
        <taxon>Myrmecia</taxon>
    </lineage>
</organism>
<sequence length="708" mass="77942">MKDSPVDTSDRGKFLPKTTAKDVYCLSEKDLSPLKSVEKRNPRFKKGAPMKLFELTALEEVALEKWGGQDGLELERQRRIDKRQKRAQEAEELGDQKRARLDEPALTDQAGLANQEPAAVADCQQTGQGASAAELAAPAAASPTAGVPSTPVGVGCQKELSSWVTERIRNCRTASTSQRQQSAPGSGEFVLYWMNTALRGHENPALDVARAEAHAMGLPLVATAFLLDSHTYPTARRYQFVLQGLADTQQELRPQGVELLVYLEGFTQHLAGHRASASSSQSAGSRGWQALLELAARAQLVVTEEMPVAPERGWLEDMVKQLDAAVPVWAVDTACIIPMKLLGKAHEKAYAFRSAVEKPKKARLASMPYRDNGRDFMQLGLPQPDGSSGAASQQQQHRRSFVPDNLGWESIDLCAPGVDVTAMIRQCQGLDHSVAAVSHLRGGSRAGYTRWSTFLRKGLPLYAAKRNSPMIRDGVSRMSAYHHYGMVSPFKIARDALAQRSTGSGKFVDEFLTWRELAFAFCFFRWPELESLKAVSKWAQTTLLKHAKDPRSLKTQEELEVGRTGDALWDAMQHQLATTGELHNNARMTWGKALLLWTPDPETALKQTIHLNHKFALDGCDPCSYAGILWCYGQFDGPKGSDSTPIYGSLRMRPTSSISKRLDPAAYRQLAVKQDGSAEREPAQKAIESFFRPAGRKNPACADASDVQ</sequence>